<evidence type="ECO:0000313" key="2">
    <source>
        <dbReference type="Proteomes" id="UP000298471"/>
    </source>
</evidence>
<dbReference type="OrthoDB" id="885540at2"/>
<gene>
    <name evidence="1" type="ORF">E5K02_24810</name>
</gene>
<dbReference type="Proteomes" id="UP000298471">
    <property type="component" value="Unassembled WGS sequence"/>
</dbReference>
<name>A0A4Z0PTE4_9BACT</name>
<dbReference type="RefSeq" id="WP_135399139.1">
    <property type="nucleotide sequence ID" value="NZ_SRMB01000008.1"/>
</dbReference>
<dbReference type="AlphaFoldDB" id="A0A4Z0PTE4"/>
<proteinExistence type="predicted"/>
<dbReference type="Pfam" id="PF15566">
    <property type="entry name" value="Imm32"/>
    <property type="match status" value="1"/>
</dbReference>
<sequence>MNNSVQGNGRSSEKRLCIRYPDMCEIAINTSVCQGEYEIDISGTSAEFADVTKQLKALSRGVFPLKHQPNTYHPVAMRQVVIEPVGHSNGVVTAQIEGAEFTLSGDAEAFRKLSAFLTSLSNLSAGEHWHLDWFANDDLLAPATAHMAFVFSIEG</sequence>
<dbReference type="EMBL" id="SRMB01000008">
    <property type="protein sequence ID" value="TGE20988.1"/>
    <property type="molecule type" value="Genomic_DNA"/>
</dbReference>
<reference evidence="1 2" key="1">
    <citation type="submission" date="2019-04" db="EMBL/GenBank/DDBJ databases">
        <authorList>
            <person name="Feng G."/>
            <person name="Zhang J."/>
            <person name="Zhu H."/>
        </authorList>
    </citation>
    <scope>NUCLEOTIDE SEQUENCE [LARGE SCALE GENOMIC DNA]</scope>
    <source>
        <strain evidence="1 2">9PBR-1</strain>
    </source>
</reference>
<dbReference type="InterPro" id="IPR029083">
    <property type="entry name" value="Imm32"/>
</dbReference>
<accession>A0A4Z0PTE4</accession>
<organism evidence="1 2">
    <name type="scientific">Hymenobacter metallicola</name>
    <dbReference type="NCBI Taxonomy" id="2563114"/>
    <lineage>
        <taxon>Bacteria</taxon>
        <taxon>Pseudomonadati</taxon>
        <taxon>Bacteroidota</taxon>
        <taxon>Cytophagia</taxon>
        <taxon>Cytophagales</taxon>
        <taxon>Hymenobacteraceae</taxon>
        <taxon>Hymenobacter</taxon>
    </lineage>
</organism>
<keyword evidence="2" id="KW-1185">Reference proteome</keyword>
<protein>
    <submittedName>
        <fullName evidence="1">Uncharacterized protein</fullName>
    </submittedName>
</protein>
<comment type="caution">
    <text evidence="1">The sequence shown here is derived from an EMBL/GenBank/DDBJ whole genome shotgun (WGS) entry which is preliminary data.</text>
</comment>
<evidence type="ECO:0000313" key="1">
    <source>
        <dbReference type="EMBL" id="TGE20988.1"/>
    </source>
</evidence>